<dbReference type="GO" id="GO:0004812">
    <property type="term" value="F:aminoacyl-tRNA ligase activity"/>
    <property type="evidence" value="ECO:0007669"/>
    <property type="project" value="UniProtKB-KW"/>
</dbReference>
<keyword evidence="9" id="KW-1185">Reference proteome</keyword>
<dbReference type="SUPFAM" id="SSF53098">
    <property type="entry name" value="Ribonuclease H-like"/>
    <property type="match status" value="1"/>
</dbReference>
<protein>
    <recommendedName>
        <fullName evidence="7">DNA-directed DNA polymerase family B exonuclease domain-containing protein</fullName>
    </recommendedName>
</protein>
<evidence type="ECO:0000256" key="5">
    <source>
        <dbReference type="ARBA" id="ARBA00023146"/>
    </source>
</evidence>
<dbReference type="InterPro" id="IPR006133">
    <property type="entry name" value="DNA-dir_DNA_pol_B_exonuc"/>
</dbReference>
<gene>
    <name evidence="8" type="ORF">AKJ53_01470</name>
</gene>
<dbReference type="Pfam" id="PF03104">
    <property type="entry name" value="DNA_pol_B_exo1"/>
    <property type="match status" value="1"/>
</dbReference>
<evidence type="ECO:0000256" key="6">
    <source>
        <dbReference type="SAM" id="MobiDB-lite"/>
    </source>
</evidence>
<evidence type="ECO:0000256" key="4">
    <source>
        <dbReference type="ARBA" id="ARBA00022917"/>
    </source>
</evidence>
<dbReference type="InterPro" id="IPR050240">
    <property type="entry name" value="DNA_pol_type-B"/>
</dbReference>
<sequence>MKALLLDSDYLKRRDPPCMRLFVKKDGETITILDPNFRHYFYVSSEDPEALADVVRDVKAERRGKEKVKPESVEVVEKQLLGDSENVVKVVVENPLDITPLKEKIWDLSGVSEIYEHDIPPARRYLIDHELTPLEGVELEGEFRGDGEEKEFIVTQPPEPVEIEEEELNIMCFDLETYNPNGKPRPEKDPIIMLSITDNQGFEKVLTWKDFGSDFDYVEIVEDEKQLLKRFVQITGEHVTIEEGTGCVHTAPGHGEEDFEIGKEY</sequence>
<dbReference type="InterPro" id="IPR012337">
    <property type="entry name" value="RNaseH-like_sf"/>
</dbReference>
<dbReference type="EMBL" id="LHYG01000017">
    <property type="protein sequence ID" value="KXB06055.1"/>
    <property type="molecule type" value="Genomic_DNA"/>
</dbReference>
<dbReference type="PANTHER" id="PTHR10322:SF23">
    <property type="entry name" value="DNA POLYMERASE DELTA CATALYTIC SUBUNIT"/>
    <property type="match status" value="1"/>
</dbReference>
<dbReference type="GO" id="GO:0006261">
    <property type="term" value="P:DNA-templated DNA replication"/>
    <property type="evidence" value="ECO:0007669"/>
    <property type="project" value="TreeGrafter"/>
</dbReference>
<evidence type="ECO:0000256" key="1">
    <source>
        <dbReference type="ARBA" id="ARBA00022598"/>
    </source>
</evidence>
<dbReference type="GO" id="GO:0003887">
    <property type="term" value="F:DNA-directed DNA polymerase activity"/>
    <property type="evidence" value="ECO:0007669"/>
    <property type="project" value="TreeGrafter"/>
</dbReference>
<feature type="non-terminal residue" evidence="8">
    <location>
        <position position="265"/>
    </location>
</feature>
<accession>A0A133VHX4</accession>
<dbReference type="Proteomes" id="UP000070491">
    <property type="component" value="Unassembled WGS sequence"/>
</dbReference>
<evidence type="ECO:0000313" key="9">
    <source>
        <dbReference type="Proteomes" id="UP000070491"/>
    </source>
</evidence>
<keyword evidence="4" id="KW-0648">Protein biosynthesis</keyword>
<dbReference type="AlphaFoldDB" id="A0A133VHX4"/>
<keyword evidence="1" id="KW-0436">Ligase</keyword>
<organism evidence="8 9">
    <name type="scientific">candidate division MSBL1 archaeon SCGC-AAA382F02</name>
    <dbReference type="NCBI Taxonomy" id="1698282"/>
    <lineage>
        <taxon>Archaea</taxon>
        <taxon>Methanobacteriati</taxon>
        <taxon>Methanobacteriota</taxon>
        <taxon>candidate division MSBL1</taxon>
    </lineage>
</organism>
<evidence type="ECO:0000259" key="7">
    <source>
        <dbReference type="Pfam" id="PF03104"/>
    </source>
</evidence>
<dbReference type="GO" id="GO:0006418">
    <property type="term" value="P:tRNA aminoacylation for protein translation"/>
    <property type="evidence" value="ECO:0007669"/>
    <property type="project" value="InterPro"/>
</dbReference>
<dbReference type="Gene3D" id="3.30.342.10">
    <property type="entry name" value="DNA Polymerase, chain B, domain 1"/>
    <property type="match status" value="1"/>
</dbReference>
<proteinExistence type="predicted"/>
<feature type="domain" description="DNA-directed DNA polymerase family B exonuclease" evidence="7">
    <location>
        <begin position="113"/>
        <end position="238"/>
    </location>
</feature>
<keyword evidence="2" id="KW-0547">Nucleotide-binding</keyword>
<dbReference type="SUPFAM" id="SSF50677">
    <property type="entry name" value="ValRS/IleRS/LeuRS editing domain"/>
    <property type="match status" value="1"/>
</dbReference>
<comment type="caution">
    <text evidence="8">The sequence shown here is derived from an EMBL/GenBank/DDBJ whole genome shotgun (WGS) entry which is preliminary data.</text>
</comment>
<feature type="compositionally biased region" description="Basic and acidic residues" evidence="6">
    <location>
        <begin position="254"/>
        <end position="265"/>
    </location>
</feature>
<keyword evidence="3" id="KW-0067">ATP-binding</keyword>
<dbReference type="PANTHER" id="PTHR10322">
    <property type="entry name" value="DNA POLYMERASE CATALYTIC SUBUNIT"/>
    <property type="match status" value="1"/>
</dbReference>
<dbReference type="GO" id="GO:0005524">
    <property type="term" value="F:ATP binding"/>
    <property type="evidence" value="ECO:0007669"/>
    <property type="project" value="UniProtKB-KW"/>
</dbReference>
<dbReference type="InterPro" id="IPR009008">
    <property type="entry name" value="Val/Leu/Ile-tRNA-synth_edit"/>
</dbReference>
<evidence type="ECO:0000313" key="8">
    <source>
        <dbReference type="EMBL" id="KXB06055.1"/>
    </source>
</evidence>
<evidence type="ECO:0000256" key="2">
    <source>
        <dbReference type="ARBA" id="ARBA00022741"/>
    </source>
</evidence>
<dbReference type="Gene3D" id="3.30.420.10">
    <property type="entry name" value="Ribonuclease H-like superfamily/Ribonuclease H"/>
    <property type="match status" value="1"/>
</dbReference>
<name>A0A133VHX4_9EURY</name>
<dbReference type="GO" id="GO:0002161">
    <property type="term" value="F:aminoacyl-tRNA deacylase activity"/>
    <property type="evidence" value="ECO:0007669"/>
    <property type="project" value="InterPro"/>
</dbReference>
<evidence type="ECO:0000256" key="3">
    <source>
        <dbReference type="ARBA" id="ARBA00022840"/>
    </source>
</evidence>
<dbReference type="InterPro" id="IPR036397">
    <property type="entry name" value="RNaseH_sf"/>
</dbReference>
<reference evidence="8 9" key="1">
    <citation type="journal article" date="2016" name="Sci. Rep.">
        <title>Metabolic traits of an uncultured archaeal lineage -MSBL1- from brine pools of the Red Sea.</title>
        <authorList>
            <person name="Mwirichia R."/>
            <person name="Alam I."/>
            <person name="Rashid M."/>
            <person name="Vinu M."/>
            <person name="Ba-Alawi W."/>
            <person name="Anthony Kamau A."/>
            <person name="Kamanda Ngugi D."/>
            <person name="Goker M."/>
            <person name="Klenk H.P."/>
            <person name="Bajic V."/>
            <person name="Stingl U."/>
        </authorList>
    </citation>
    <scope>NUCLEOTIDE SEQUENCE [LARGE SCALE GENOMIC DNA]</scope>
    <source>
        <strain evidence="8">SCGC-AAA382F02</strain>
    </source>
</reference>
<dbReference type="GO" id="GO:0003676">
    <property type="term" value="F:nucleic acid binding"/>
    <property type="evidence" value="ECO:0007669"/>
    <property type="project" value="InterPro"/>
</dbReference>
<feature type="region of interest" description="Disordered" evidence="6">
    <location>
        <begin position="246"/>
        <end position="265"/>
    </location>
</feature>
<keyword evidence="5" id="KW-0030">Aminoacyl-tRNA synthetase</keyword>